<protein>
    <submittedName>
        <fullName evidence="1">Uncharacterized protein</fullName>
    </submittedName>
</protein>
<evidence type="ECO:0000313" key="1">
    <source>
        <dbReference type="EMBL" id="QTD49427.1"/>
    </source>
</evidence>
<dbReference type="KEGG" id="scor:J3U87_27900"/>
<evidence type="ECO:0000313" key="2">
    <source>
        <dbReference type="Proteomes" id="UP000663929"/>
    </source>
</evidence>
<proteinExistence type="predicted"/>
<reference evidence="1" key="1">
    <citation type="submission" date="2021-03" db="EMBL/GenBank/DDBJ databases">
        <title>Acanthopleuribacteraceae sp. M133.</title>
        <authorList>
            <person name="Wang G."/>
        </authorList>
    </citation>
    <scope>NUCLEOTIDE SEQUENCE</scope>
    <source>
        <strain evidence="1">M133</strain>
    </source>
</reference>
<dbReference type="EMBL" id="CP071793">
    <property type="protein sequence ID" value="QTD49427.1"/>
    <property type="molecule type" value="Genomic_DNA"/>
</dbReference>
<dbReference type="Proteomes" id="UP000663929">
    <property type="component" value="Chromosome"/>
</dbReference>
<organism evidence="1 2">
    <name type="scientific">Sulfidibacter corallicola</name>
    <dbReference type="NCBI Taxonomy" id="2818388"/>
    <lineage>
        <taxon>Bacteria</taxon>
        <taxon>Pseudomonadati</taxon>
        <taxon>Acidobacteriota</taxon>
        <taxon>Holophagae</taxon>
        <taxon>Acanthopleuribacterales</taxon>
        <taxon>Acanthopleuribacteraceae</taxon>
        <taxon>Sulfidibacter</taxon>
    </lineage>
</organism>
<keyword evidence="2" id="KW-1185">Reference proteome</keyword>
<accession>A0A8A4TIW0</accession>
<sequence>MKTSDARDIQGTWKAWRGFQEMKIEWRLEAGGDPASKVEFLERQPYHGLSGRPRPCTCHPITLHEDIQEMCMID</sequence>
<dbReference type="RefSeq" id="WP_237379061.1">
    <property type="nucleotide sequence ID" value="NZ_CP071793.1"/>
</dbReference>
<gene>
    <name evidence="1" type="ORF">J3U87_27900</name>
</gene>
<name>A0A8A4TIW0_SULCO</name>
<dbReference type="AlphaFoldDB" id="A0A8A4TIW0"/>